<dbReference type="Pfam" id="PF13712">
    <property type="entry name" value="Glyco_tranf_2_5"/>
    <property type="match status" value="1"/>
</dbReference>
<dbReference type="Gene3D" id="3.90.550.10">
    <property type="entry name" value="Spore Coat Polysaccharide Biosynthesis Protein SpsA, Chain A"/>
    <property type="match status" value="2"/>
</dbReference>
<proteinExistence type="predicted"/>
<dbReference type="InterPro" id="IPR029044">
    <property type="entry name" value="Nucleotide-diphossugar_trans"/>
</dbReference>
<organism evidence="2 3">
    <name type="scientific">Parapedobacter defluvii</name>
    <dbReference type="NCBI Taxonomy" id="2045106"/>
    <lineage>
        <taxon>Bacteria</taxon>
        <taxon>Pseudomonadati</taxon>
        <taxon>Bacteroidota</taxon>
        <taxon>Sphingobacteriia</taxon>
        <taxon>Sphingobacteriales</taxon>
        <taxon>Sphingobacteriaceae</taxon>
        <taxon>Parapedobacter</taxon>
    </lineage>
</organism>
<reference evidence="3" key="1">
    <citation type="journal article" date="2019" name="Int. J. Syst. Evol. Microbiol.">
        <title>The Global Catalogue of Microorganisms (GCM) 10K type strain sequencing project: providing services to taxonomists for standard genome sequencing and annotation.</title>
        <authorList>
            <consortium name="The Broad Institute Genomics Platform"/>
            <consortium name="The Broad Institute Genome Sequencing Center for Infectious Disease"/>
            <person name="Wu L."/>
            <person name="Ma J."/>
        </authorList>
    </citation>
    <scope>NUCLEOTIDE SEQUENCE [LARGE SCALE GENOMIC DNA]</scope>
    <source>
        <strain evidence="3">CGMCC 1.15342</strain>
    </source>
</reference>
<feature type="domain" description="Streptomycin biosynthesis protein StrF" evidence="1">
    <location>
        <begin position="27"/>
        <end position="227"/>
    </location>
</feature>
<evidence type="ECO:0000313" key="2">
    <source>
        <dbReference type="EMBL" id="GGC36230.1"/>
    </source>
</evidence>
<keyword evidence="3" id="KW-1185">Reference proteome</keyword>
<gene>
    <name evidence="2" type="ORF">GCM10011386_30470</name>
</gene>
<evidence type="ECO:0000313" key="3">
    <source>
        <dbReference type="Proteomes" id="UP000597338"/>
    </source>
</evidence>
<name>A0ABQ1M817_9SPHI</name>
<dbReference type="SUPFAM" id="SSF53448">
    <property type="entry name" value="Nucleotide-diphospho-sugar transferases"/>
    <property type="match status" value="2"/>
</dbReference>
<dbReference type="PANTHER" id="PTHR43179:SF10">
    <property type="entry name" value="GLYCOSYL TRANSFERASE"/>
    <property type="match status" value="1"/>
</dbReference>
<protein>
    <recommendedName>
        <fullName evidence="1">Streptomycin biosynthesis protein StrF domain-containing protein</fullName>
    </recommendedName>
</protein>
<dbReference type="PANTHER" id="PTHR43179">
    <property type="entry name" value="RHAMNOSYLTRANSFERASE WBBL"/>
    <property type="match status" value="1"/>
</dbReference>
<dbReference type="Proteomes" id="UP000597338">
    <property type="component" value="Unassembled WGS sequence"/>
</dbReference>
<dbReference type="EMBL" id="BMIK01000011">
    <property type="protein sequence ID" value="GGC36230.1"/>
    <property type="molecule type" value="Genomic_DNA"/>
</dbReference>
<accession>A0ABQ1M817</accession>
<dbReference type="RefSeq" id="WP_188752217.1">
    <property type="nucleotide sequence ID" value="NZ_BMIK01000011.1"/>
</dbReference>
<evidence type="ECO:0000259" key="1">
    <source>
        <dbReference type="Pfam" id="PF13712"/>
    </source>
</evidence>
<comment type="caution">
    <text evidence="2">The sequence shown here is derived from an EMBL/GenBank/DDBJ whole genome shotgun (WGS) entry which is preliminary data.</text>
</comment>
<dbReference type="InterPro" id="IPR059123">
    <property type="entry name" value="StrF_dom"/>
</dbReference>
<sequence length="564" mass="65255">MTGQTLLTIAYSSNYTAEQNEIFERMLLRTSGFPHENITIQKYENFNQFSLSEVYNKALIDSDSETILFIHNDTLFLENDWGPSLVKVLAESEYGILGIAGTAELNEKRDKGAWFDSGQDNTLGLIFHPHHKDGIIDLWWSGKASLITPAVVVDGVFLLVNRSRIKENFDEDFKGYHFYDVSFCIRNFKCGVKIGVITNHSIKLYHNSTGNLTPEWEENRNLFLRKYPGNFLAERINDVELESYNPFPIENMQRFVHIIILTKDQLKLLFDLLDSIFTTTVYANYCVWIGDTGSEEPNKVLIRQKLEELNNKSDAKNSLSKTKRGISHYNFLDIGFYHYSKVNNLIVSLLAQQGHCVVDDFLLFCNNDVKFINHCIDGCLYEYEQKSKEGVNIGTLGIKLLFENNRIQHLGIDIFHRGDNRIFISHRFLGYRYGFSTESEYTVGNTGAFMFVEYETFKKVGGFNESYKDVYQDVEFNLECLKHGLKNITLGSLVAYHYESQTRASDSSIWGKSAKDWSDILFPYIISNLHLSKYFRIVEDVYEKGVYNKLIDINYEKRYSIVKK</sequence>